<reference evidence="12 13" key="1">
    <citation type="submission" date="2018-02" db="EMBL/GenBank/DDBJ databases">
        <title>Genome sequence of the basidiomycete white-rot fungus Phlebia centrifuga.</title>
        <authorList>
            <person name="Granchi Z."/>
            <person name="Peng M."/>
            <person name="de Vries R.P."/>
            <person name="Hilden K."/>
            <person name="Makela M.R."/>
            <person name="Grigoriev I."/>
            <person name="Riley R."/>
        </authorList>
    </citation>
    <scope>NUCLEOTIDE SEQUENCE [LARGE SCALE GENOMIC DNA]</scope>
    <source>
        <strain evidence="12 13">FBCC195</strain>
    </source>
</reference>
<feature type="region of interest" description="Disordered" evidence="10">
    <location>
        <begin position="619"/>
        <end position="641"/>
    </location>
</feature>
<comment type="catalytic activity">
    <reaction evidence="7">
        <text>L-threonyl-[protein] + ATP = O-phospho-L-threonyl-[protein] + ADP + H(+)</text>
        <dbReference type="Rhea" id="RHEA:46608"/>
        <dbReference type="Rhea" id="RHEA-COMP:11060"/>
        <dbReference type="Rhea" id="RHEA-COMP:11605"/>
        <dbReference type="ChEBI" id="CHEBI:15378"/>
        <dbReference type="ChEBI" id="CHEBI:30013"/>
        <dbReference type="ChEBI" id="CHEBI:30616"/>
        <dbReference type="ChEBI" id="CHEBI:61977"/>
        <dbReference type="ChEBI" id="CHEBI:456216"/>
        <dbReference type="EC" id="2.7.11.1"/>
    </reaction>
</comment>
<accession>A0A2R6RZX7</accession>
<evidence type="ECO:0000256" key="7">
    <source>
        <dbReference type="ARBA" id="ARBA00047899"/>
    </source>
</evidence>
<dbReference type="InterPro" id="IPR051131">
    <property type="entry name" value="NEK_Ser/Thr_kinase_NIMA"/>
</dbReference>
<dbReference type="Proteomes" id="UP000186601">
    <property type="component" value="Unassembled WGS sequence"/>
</dbReference>
<dbReference type="OrthoDB" id="10250725at2759"/>
<keyword evidence="13" id="KW-1185">Reference proteome</keyword>
<feature type="compositionally biased region" description="Low complexity" evidence="10">
    <location>
        <begin position="525"/>
        <end position="546"/>
    </location>
</feature>
<organism evidence="12 13">
    <name type="scientific">Hermanssonia centrifuga</name>
    <dbReference type="NCBI Taxonomy" id="98765"/>
    <lineage>
        <taxon>Eukaryota</taxon>
        <taxon>Fungi</taxon>
        <taxon>Dikarya</taxon>
        <taxon>Basidiomycota</taxon>
        <taxon>Agaricomycotina</taxon>
        <taxon>Agaricomycetes</taxon>
        <taxon>Polyporales</taxon>
        <taxon>Meruliaceae</taxon>
        <taxon>Hermanssonia</taxon>
    </lineage>
</organism>
<dbReference type="PROSITE" id="PS50011">
    <property type="entry name" value="PROTEIN_KINASE_DOM"/>
    <property type="match status" value="1"/>
</dbReference>
<feature type="region of interest" description="Disordered" evidence="10">
    <location>
        <begin position="416"/>
        <end position="593"/>
    </location>
</feature>
<evidence type="ECO:0000256" key="3">
    <source>
        <dbReference type="ARBA" id="ARBA00022679"/>
    </source>
</evidence>
<evidence type="ECO:0000256" key="6">
    <source>
        <dbReference type="ARBA" id="ARBA00022840"/>
    </source>
</evidence>
<feature type="coiled-coil region" evidence="9">
    <location>
        <begin position="258"/>
        <end position="296"/>
    </location>
</feature>
<evidence type="ECO:0000313" key="13">
    <source>
        <dbReference type="Proteomes" id="UP000186601"/>
    </source>
</evidence>
<keyword evidence="9" id="KW-0175">Coiled coil</keyword>
<evidence type="ECO:0000256" key="8">
    <source>
        <dbReference type="ARBA" id="ARBA00048679"/>
    </source>
</evidence>
<sequence>MSAYVFPPLPSPIPVTLRGGQTPYYMSPELMQEKAYDSKSDIWSLGCLIYELCALRPPFHEAKTHAELSILIRNGRIPPLPKGYSPTLSSVIKAMLNLNPAMRPSATQLLQHERLDLAFKVSETQKMLTAVKTHKAAVLAKERDVTAREAVLLEKENHLTSLLSQKDDEIASLRSLISTAESKHHAAVREALLRREEELRAMVLKQEEDVRMRMTKREEEIMEAVARREEEIGRMWAQWELETRERMATAVDERITWVQERTAELEREQTRLESTRSELERRMEQMEAAAASTAADRRVSVSVGNSGHRMKTPLEEVKNILAPLTRLTDPIDPQQTPVRPAKSRMMPEFQTPMNRAAAPLDYAMPSAMKGVILTETGEKLATPSPAEVAKLFIATPKVSLNFAQIFDFDSESEAEEGVQGLGLDGLESDSADESGYETDTRVPPSIQSSTSSGSRESLKLRGSKGSRERLDRTVRVTVSRETVEKGSDEEEGDVDVESTPRQAVRPTRLRRPSIRASTSRPLLETTASSSSSAAAACSSAKPSTSRSKSRPRPSPVISQPPTAAAVPSNPQPAPQRTGRVEYDLSDEENLPSPFLKKIERERITRTASVPAPIALQLVAAQQRQPPPETSAPKPRAVPRKSQTLRAMAVVNSANGVGGSGTMSRTVGGLAKASGAGTAPGMSRAISTGGVRPSIAKAKLATEEARKTLFRP</sequence>
<comment type="caution">
    <text evidence="12">The sequence shown here is derived from an EMBL/GenBank/DDBJ whole genome shotgun (WGS) entry which is preliminary data.</text>
</comment>
<dbReference type="InterPro" id="IPR000719">
    <property type="entry name" value="Prot_kinase_dom"/>
</dbReference>
<name>A0A2R6RZX7_9APHY</name>
<evidence type="ECO:0000256" key="9">
    <source>
        <dbReference type="SAM" id="Coils"/>
    </source>
</evidence>
<keyword evidence="2" id="KW-0723">Serine/threonine-protein kinase</keyword>
<dbReference type="Pfam" id="PF00069">
    <property type="entry name" value="Pkinase"/>
    <property type="match status" value="1"/>
</dbReference>
<feature type="domain" description="Protein kinase" evidence="11">
    <location>
        <begin position="1"/>
        <end position="115"/>
    </location>
</feature>
<evidence type="ECO:0000256" key="1">
    <source>
        <dbReference type="ARBA" id="ARBA00012513"/>
    </source>
</evidence>
<keyword evidence="6" id="KW-0067">ATP-binding</keyword>
<dbReference type="PANTHER" id="PTHR44899:SF3">
    <property type="entry name" value="SERINE_THREONINE-PROTEIN KINASE NEK1"/>
    <property type="match status" value="1"/>
</dbReference>
<dbReference type="SMART" id="SM00220">
    <property type="entry name" value="S_TKc"/>
    <property type="match status" value="1"/>
</dbReference>
<dbReference type="EC" id="2.7.11.1" evidence="1"/>
<evidence type="ECO:0000259" key="11">
    <source>
        <dbReference type="PROSITE" id="PS50011"/>
    </source>
</evidence>
<gene>
    <name evidence="12" type="ORF">PHLCEN_2v1481</name>
</gene>
<dbReference type="STRING" id="98765.A0A2R6RZX7"/>
<dbReference type="InterPro" id="IPR011009">
    <property type="entry name" value="Kinase-like_dom_sf"/>
</dbReference>
<dbReference type="EMBL" id="MLYV02000116">
    <property type="protein sequence ID" value="PSS35570.1"/>
    <property type="molecule type" value="Genomic_DNA"/>
</dbReference>
<dbReference type="PANTHER" id="PTHR44899">
    <property type="entry name" value="CAMK FAMILY PROTEIN KINASE"/>
    <property type="match status" value="1"/>
</dbReference>
<dbReference type="SUPFAM" id="SSF56112">
    <property type="entry name" value="Protein kinase-like (PK-like)"/>
    <property type="match status" value="1"/>
</dbReference>
<feature type="compositionally biased region" description="Low complexity" evidence="10">
    <location>
        <begin position="445"/>
        <end position="455"/>
    </location>
</feature>
<dbReference type="GO" id="GO:0005524">
    <property type="term" value="F:ATP binding"/>
    <property type="evidence" value="ECO:0007669"/>
    <property type="project" value="UniProtKB-KW"/>
</dbReference>
<feature type="compositionally biased region" description="Basic and acidic residues" evidence="10">
    <location>
        <begin position="465"/>
        <end position="474"/>
    </location>
</feature>
<evidence type="ECO:0000256" key="5">
    <source>
        <dbReference type="ARBA" id="ARBA00022777"/>
    </source>
</evidence>
<evidence type="ECO:0000256" key="4">
    <source>
        <dbReference type="ARBA" id="ARBA00022741"/>
    </source>
</evidence>
<keyword evidence="5" id="KW-0418">Kinase</keyword>
<dbReference type="Gene3D" id="1.10.510.10">
    <property type="entry name" value="Transferase(Phosphotransferase) domain 1"/>
    <property type="match status" value="1"/>
</dbReference>
<evidence type="ECO:0000256" key="2">
    <source>
        <dbReference type="ARBA" id="ARBA00022527"/>
    </source>
</evidence>
<feature type="compositionally biased region" description="Acidic residues" evidence="10">
    <location>
        <begin position="426"/>
        <end position="436"/>
    </location>
</feature>
<evidence type="ECO:0000256" key="10">
    <source>
        <dbReference type="SAM" id="MobiDB-lite"/>
    </source>
</evidence>
<comment type="catalytic activity">
    <reaction evidence="8">
        <text>L-seryl-[protein] + ATP = O-phospho-L-seryl-[protein] + ADP + H(+)</text>
        <dbReference type="Rhea" id="RHEA:17989"/>
        <dbReference type="Rhea" id="RHEA-COMP:9863"/>
        <dbReference type="Rhea" id="RHEA-COMP:11604"/>
        <dbReference type="ChEBI" id="CHEBI:15378"/>
        <dbReference type="ChEBI" id="CHEBI:29999"/>
        <dbReference type="ChEBI" id="CHEBI:30616"/>
        <dbReference type="ChEBI" id="CHEBI:83421"/>
        <dbReference type="ChEBI" id="CHEBI:456216"/>
        <dbReference type="EC" id="2.7.11.1"/>
    </reaction>
</comment>
<keyword evidence="4" id="KW-0547">Nucleotide-binding</keyword>
<proteinExistence type="predicted"/>
<dbReference type="AlphaFoldDB" id="A0A2R6RZX7"/>
<protein>
    <recommendedName>
        <fullName evidence="1">non-specific serine/threonine protein kinase</fullName>
        <ecNumber evidence="1">2.7.11.1</ecNumber>
    </recommendedName>
</protein>
<dbReference type="GO" id="GO:0004674">
    <property type="term" value="F:protein serine/threonine kinase activity"/>
    <property type="evidence" value="ECO:0007669"/>
    <property type="project" value="UniProtKB-KW"/>
</dbReference>
<feature type="compositionally biased region" description="Acidic residues" evidence="10">
    <location>
        <begin position="487"/>
        <end position="496"/>
    </location>
</feature>
<feature type="region of interest" description="Disordered" evidence="10">
    <location>
        <begin position="669"/>
        <end position="689"/>
    </location>
</feature>
<evidence type="ECO:0000313" key="12">
    <source>
        <dbReference type="EMBL" id="PSS35570.1"/>
    </source>
</evidence>
<keyword evidence="3" id="KW-0808">Transferase</keyword>